<reference evidence="3" key="2">
    <citation type="submission" date="2020-06" db="EMBL/GenBank/DDBJ databases">
        <title>Helianthus annuus Genome sequencing and assembly Release 2.</title>
        <authorList>
            <person name="Gouzy J."/>
            <person name="Langlade N."/>
            <person name="Munos S."/>
        </authorList>
    </citation>
    <scope>NUCLEOTIDE SEQUENCE</scope>
    <source>
        <tissue evidence="3">Leaves</tissue>
    </source>
</reference>
<feature type="domain" description="DCD" evidence="2">
    <location>
        <begin position="12"/>
        <end position="142"/>
    </location>
</feature>
<dbReference type="Pfam" id="PF10539">
    <property type="entry name" value="Dev_Cell_Death"/>
    <property type="match status" value="1"/>
</dbReference>
<evidence type="ECO:0000313" key="3">
    <source>
        <dbReference type="EMBL" id="KAF5769535.1"/>
    </source>
</evidence>
<reference evidence="3" key="1">
    <citation type="journal article" date="2017" name="Nature">
        <title>The sunflower genome provides insights into oil metabolism, flowering and Asterid evolution.</title>
        <authorList>
            <person name="Badouin H."/>
            <person name="Gouzy J."/>
            <person name="Grassa C.J."/>
            <person name="Murat F."/>
            <person name="Staton S.E."/>
            <person name="Cottret L."/>
            <person name="Lelandais-Briere C."/>
            <person name="Owens G.L."/>
            <person name="Carrere S."/>
            <person name="Mayjonade B."/>
            <person name="Legrand L."/>
            <person name="Gill N."/>
            <person name="Kane N.C."/>
            <person name="Bowers J.E."/>
            <person name="Hubner S."/>
            <person name="Bellec A."/>
            <person name="Berard A."/>
            <person name="Berges H."/>
            <person name="Blanchet N."/>
            <person name="Boniface M.C."/>
            <person name="Brunel D."/>
            <person name="Catrice O."/>
            <person name="Chaidir N."/>
            <person name="Claudel C."/>
            <person name="Donnadieu C."/>
            <person name="Faraut T."/>
            <person name="Fievet G."/>
            <person name="Helmstetter N."/>
            <person name="King M."/>
            <person name="Knapp S.J."/>
            <person name="Lai Z."/>
            <person name="Le Paslier M.C."/>
            <person name="Lippi Y."/>
            <person name="Lorenzon L."/>
            <person name="Mandel J.R."/>
            <person name="Marage G."/>
            <person name="Marchand G."/>
            <person name="Marquand E."/>
            <person name="Bret-Mestries E."/>
            <person name="Morien E."/>
            <person name="Nambeesan S."/>
            <person name="Nguyen T."/>
            <person name="Pegot-Espagnet P."/>
            <person name="Pouilly N."/>
            <person name="Raftis F."/>
            <person name="Sallet E."/>
            <person name="Schiex T."/>
            <person name="Thomas J."/>
            <person name="Vandecasteele C."/>
            <person name="Vares D."/>
            <person name="Vear F."/>
            <person name="Vautrin S."/>
            <person name="Crespi M."/>
            <person name="Mangin B."/>
            <person name="Burke J.M."/>
            <person name="Salse J."/>
            <person name="Munos S."/>
            <person name="Vincourt P."/>
            <person name="Rieseberg L.H."/>
            <person name="Langlade N.B."/>
        </authorList>
    </citation>
    <scope>NUCLEOTIDE SEQUENCE</scope>
    <source>
        <tissue evidence="3">Leaves</tissue>
    </source>
</reference>
<dbReference type="InterPro" id="IPR013989">
    <property type="entry name" value="Dev_and_cell_death_domain"/>
</dbReference>
<dbReference type="AlphaFoldDB" id="A0A9K3EA38"/>
<dbReference type="PANTHER" id="PTHR46444:SF9">
    <property type="entry name" value="DCD (DEVELOPMENT AND CELL DEATH) DOMAIN PROTEIN"/>
    <property type="match status" value="1"/>
</dbReference>
<dbReference type="OrthoDB" id="1928633at2759"/>
<feature type="region of interest" description="Disordered" evidence="1">
    <location>
        <begin position="407"/>
        <end position="427"/>
    </location>
</feature>
<organism evidence="3 4">
    <name type="scientific">Helianthus annuus</name>
    <name type="common">Common sunflower</name>
    <dbReference type="NCBI Taxonomy" id="4232"/>
    <lineage>
        <taxon>Eukaryota</taxon>
        <taxon>Viridiplantae</taxon>
        <taxon>Streptophyta</taxon>
        <taxon>Embryophyta</taxon>
        <taxon>Tracheophyta</taxon>
        <taxon>Spermatophyta</taxon>
        <taxon>Magnoliopsida</taxon>
        <taxon>eudicotyledons</taxon>
        <taxon>Gunneridae</taxon>
        <taxon>Pentapetalae</taxon>
        <taxon>asterids</taxon>
        <taxon>campanulids</taxon>
        <taxon>Asterales</taxon>
        <taxon>Asteraceae</taxon>
        <taxon>Asteroideae</taxon>
        <taxon>Heliantheae alliance</taxon>
        <taxon>Heliantheae</taxon>
        <taxon>Helianthus</taxon>
    </lineage>
</organism>
<dbReference type="SMART" id="SM00767">
    <property type="entry name" value="DCD"/>
    <property type="match status" value="1"/>
</dbReference>
<dbReference type="Proteomes" id="UP000215914">
    <property type="component" value="Unassembled WGS sequence"/>
</dbReference>
<evidence type="ECO:0000259" key="2">
    <source>
        <dbReference type="PROSITE" id="PS51222"/>
    </source>
</evidence>
<feature type="compositionally biased region" description="Polar residues" evidence="1">
    <location>
        <begin position="700"/>
        <end position="710"/>
    </location>
</feature>
<dbReference type="PANTHER" id="PTHR46444">
    <property type="entry name" value="DCD (DEVELOPMENT AND CELL DEATH) DOMAIN PROTEIN-RELATED"/>
    <property type="match status" value="1"/>
</dbReference>
<dbReference type="EMBL" id="MNCJ02000329">
    <property type="protein sequence ID" value="KAF5769535.1"/>
    <property type="molecule type" value="Genomic_DNA"/>
</dbReference>
<comment type="caution">
    <text evidence="3">The sequence shown here is derived from an EMBL/GenBank/DDBJ whole genome shotgun (WGS) entry which is preliminary data.</text>
</comment>
<feature type="compositionally biased region" description="Polar residues" evidence="1">
    <location>
        <begin position="743"/>
        <end position="756"/>
    </location>
</feature>
<sequence>MGYKGNSVHGEVPERGAIFMSNINTHKECLERKLFGLPSGMSKFVLHVKEGMTLFLFEFERRLLYGVFRATCDGDINIDPKAFRSSGKQFPAQVRFTTVWECSPLAESEFKDVIRDNYFSGKKFNFGLDEKQVRKLMKLFRSKIISKNYPERNIRRYNKPEEANARSGDLRKDIRHRIRFDSCDLRGDEVKEVDNMYINKHIIEDMQTDKRDGFLTHYTTESDKFGDYSRHDILGKHLDLREKDIEDQTRTSTLFSTRMTEFDMPVFSKPHGTHLDEIGLGSKDIIDYNRLQDEYKVRERLRESLNERTLTNDYSHFNHNDYSNVDTTRIDVPDIQLSPCLDDGSGFISIANNYPIYSSPEKIPMTYFSHDEGSYRYRDDPGSQSSIFPKFISRNLSLSSSDARLRVDDVDPTDDDKRCYEKHESKRSFGSTRKRESVFSRLSSTLRHEEQAFETDENHELNSSVNKVMKMLEKVVSSPKKRSRKSISVIKQDDADNSPKSKIEDYVFPDVNLEVDADVVDEEAEGESAYQETRLVDFKRRKKSNKRIDDANKENSECLVGTTSDVGPVANNLLTGMPHKRRKLVRPDFVEKNIVPDSVGTHENKLSANDSTDVALEVSEKVDAFIESVVPTCRENTLDESSLTKAESESSKKVDVSIKHCAQESKLFANDSSDVALEGSEKVDALIESMVPACHENTPDDGSSTKAGSESSKKVEIDLNMLPTSDESSSSKEDNVSTKDVLKSQNSVVVEGSTSNDDQKMCGWIEW</sequence>
<evidence type="ECO:0000313" key="4">
    <source>
        <dbReference type="Proteomes" id="UP000215914"/>
    </source>
</evidence>
<keyword evidence="4" id="KW-1185">Reference proteome</keyword>
<accession>A0A9K3EA38</accession>
<feature type="compositionally biased region" description="Basic and acidic residues" evidence="1">
    <location>
        <begin position="729"/>
        <end position="742"/>
    </location>
</feature>
<dbReference type="Gramene" id="mRNA:HanXRQr2_Chr14g0649421">
    <property type="protein sequence ID" value="mRNA:HanXRQr2_Chr14g0649421"/>
    <property type="gene ID" value="HanXRQr2_Chr14g0649421"/>
</dbReference>
<protein>
    <submittedName>
        <fullName evidence="3">Development/cell death domain-containing protein</fullName>
    </submittedName>
</protein>
<proteinExistence type="predicted"/>
<evidence type="ECO:0000256" key="1">
    <source>
        <dbReference type="SAM" id="MobiDB-lite"/>
    </source>
</evidence>
<feature type="region of interest" description="Disordered" evidence="1">
    <location>
        <begin position="693"/>
        <end position="767"/>
    </location>
</feature>
<gene>
    <name evidence="3" type="ORF">HanXRQr2_Chr14g0649421</name>
</gene>
<feature type="compositionally biased region" description="Basic and acidic residues" evidence="1">
    <location>
        <begin position="491"/>
        <end position="502"/>
    </location>
</feature>
<name>A0A9K3EA38_HELAN</name>
<dbReference type="PROSITE" id="PS51222">
    <property type="entry name" value="DCD"/>
    <property type="match status" value="1"/>
</dbReference>
<feature type="region of interest" description="Disordered" evidence="1">
    <location>
        <begin position="476"/>
        <end position="502"/>
    </location>
</feature>